<evidence type="ECO:0000313" key="2">
    <source>
        <dbReference type="Proteomes" id="UP000291832"/>
    </source>
</evidence>
<evidence type="ECO:0000313" key="1">
    <source>
        <dbReference type="EMBL" id="RZT62653.1"/>
    </source>
</evidence>
<comment type="caution">
    <text evidence="1">The sequence shown here is derived from an EMBL/GenBank/DDBJ whole genome shotgun (WGS) entry which is preliminary data.</text>
</comment>
<keyword evidence="2" id="KW-1185">Reference proteome</keyword>
<dbReference type="Proteomes" id="UP000291832">
    <property type="component" value="Unassembled WGS sequence"/>
</dbReference>
<gene>
    <name evidence="1" type="ORF">EV139_2351</name>
</gene>
<organism evidence="1 2">
    <name type="scientific">Leucobacter luti</name>
    <dbReference type="NCBI Taxonomy" id="340320"/>
    <lineage>
        <taxon>Bacteria</taxon>
        <taxon>Bacillati</taxon>
        <taxon>Actinomycetota</taxon>
        <taxon>Actinomycetes</taxon>
        <taxon>Micrococcales</taxon>
        <taxon>Microbacteriaceae</taxon>
        <taxon>Leucobacter</taxon>
    </lineage>
</organism>
<dbReference type="OrthoDB" id="3826919at2"/>
<sequence length="140" mass="14754">MIGENLLGPEPTHLAPEPEVSAALAAGRTPEEVVRAHPESPLAWAELADEAAAAGREIEAYAFARVGYHRGLDALRKSGWRGAGPVPWSHEPNRGVLRALYALRRGAAAIGEASEVERLTEFLTGADPDAIAAIEAAARS</sequence>
<dbReference type="AlphaFoldDB" id="A0A4Q7TQ03"/>
<dbReference type="RefSeq" id="WP_130454534.1">
    <property type="nucleotide sequence ID" value="NZ_QYAG01000002.1"/>
</dbReference>
<reference evidence="1 2" key="1">
    <citation type="journal article" date="2015" name="Stand. Genomic Sci.">
        <title>Genomic Encyclopedia of Bacterial and Archaeal Type Strains, Phase III: the genomes of soil and plant-associated and newly described type strains.</title>
        <authorList>
            <person name="Whitman W.B."/>
            <person name="Woyke T."/>
            <person name="Klenk H.P."/>
            <person name="Zhou Y."/>
            <person name="Lilburn T.G."/>
            <person name="Beck B.J."/>
            <person name="De Vos P."/>
            <person name="Vandamme P."/>
            <person name="Eisen J.A."/>
            <person name="Garrity G."/>
            <person name="Hugenholtz P."/>
            <person name="Kyrpides N.C."/>
        </authorList>
    </citation>
    <scope>NUCLEOTIDE SEQUENCE [LARGE SCALE GENOMIC DNA]</scope>
    <source>
        <strain evidence="1 2">RF6</strain>
    </source>
</reference>
<dbReference type="Pfam" id="PF11349">
    <property type="entry name" value="DUF3151"/>
    <property type="match status" value="1"/>
</dbReference>
<accession>A0A4Q7TQ03</accession>
<dbReference type="InterPro" id="IPR014487">
    <property type="entry name" value="DUF3151"/>
</dbReference>
<name>A0A4Q7TQ03_9MICO</name>
<proteinExistence type="predicted"/>
<dbReference type="PIRSF" id="PIRSF017349">
    <property type="entry name" value="UCP017349"/>
    <property type="match status" value="1"/>
</dbReference>
<protein>
    <submittedName>
        <fullName evidence="1">Uncharacterized protein DUF3151</fullName>
    </submittedName>
</protein>
<dbReference type="EMBL" id="SHKI01000006">
    <property type="protein sequence ID" value="RZT62653.1"/>
    <property type="molecule type" value="Genomic_DNA"/>
</dbReference>